<feature type="domain" description="Protein kinase" evidence="5">
    <location>
        <begin position="44"/>
        <end position="297"/>
    </location>
</feature>
<feature type="repeat" description="WD" evidence="3">
    <location>
        <begin position="691"/>
        <end position="724"/>
    </location>
</feature>
<feature type="repeat" description="WD" evidence="3">
    <location>
        <begin position="605"/>
        <end position="646"/>
    </location>
</feature>
<dbReference type="InterPro" id="IPR015943">
    <property type="entry name" value="WD40/YVTN_repeat-like_dom_sf"/>
</dbReference>
<feature type="repeat" description="WD" evidence="3">
    <location>
        <begin position="414"/>
        <end position="456"/>
    </location>
</feature>
<keyword evidence="7" id="KW-1185">Reference proteome</keyword>
<dbReference type="CDD" id="cd14014">
    <property type="entry name" value="STKc_PknB_like"/>
    <property type="match status" value="1"/>
</dbReference>
<dbReference type="InterPro" id="IPR036322">
    <property type="entry name" value="WD40_repeat_dom_sf"/>
</dbReference>
<dbReference type="PANTHER" id="PTHR22847:SF637">
    <property type="entry name" value="WD REPEAT DOMAIN 5B"/>
    <property type="match status" value="1"/>
</dbReference>
<dbReference type="InterPro" id="IPR008271">
    <property type="entry name" value="Ser/Thr_kinase_AS"/>
</dbReference>
<dbReference type="PROSITE" id="PS00108">
    <property type="entry name" value="PROTEIN_KINASE_ST"/>
    <property type="match status" value="1"/>
</dbReference>
<feature type="region of interest" description="Disordered" evidence="4">
    <location>
        <begin position="578"/>
        <end position="599"/>
    </location>
</feature>
<evidence type="ECO:0000256" key="3">
    <source>
        <dbReference type="PROSITE-ProRule" id="PRU00221"/>
    </source>
</evidence>
<dbReference type="Pfam" id="PF00400">
    <property type="entry name" value="WD40"/>
    <property type="match status" value="3"/>
</dbReference>
<dbReference type="InterPro" id="IPR011009">
    <property type="entry name" value="Kinase-like_dom_sf"/>
</dbReference>
<feature type="region of interest" description="Disordered" evidence="4">
    <location>
        <begin position="1"/>
        <end position="31"/>
    </location>
</feature>
<evidence type="ECO:0000313" key="7">
    <source>
        <dbReference type="Proteomes" id="UP000597444"/>
    </source>
</evidence>
<gene>
    <name evidence="6" type="ORF">KSF_046200</name>
</gene>
<keyword evidence="1 3" id="KW-0853">WD repeat</keyword>
<dbReference type="Gene3D" id="2.130.10.10">
    <property type="entry name" value="YVTN repeat-like/Quinoprotein amine dehydrogenase"/>
    <property type="match status" value="3"/>
</dbReference>
<feature type="repeat" description="WD" evidence="3">
    <location>
        <begin position="648"/>
        <end position="689"/>
    </location>
</feature>
<dbReference type="PROSITE" id="PS00678">
    <property type="entry name" value="WD_REPEATS_1"/>
    <property type="match status" value="1"/>
</dbReference>
<accession>A0A8J3IPA1</accession>
<dbReference type="PANTHER" id="PTHR22847">
    <property type="entry name" value="WD40 REPEAT PROTEIN"/>
    <property type="match status" value="1"/>
</dbReference>
<feature type="repeat" description="WD" evidence="3">
    <location>
        <begin position="499"/>
        <end position="540"/>
    </location>
</feature>
<dbReference type="Gene3D" id="3.30.200.20">
    <property type="entry name" value="Phosphorylase Kinase, domain 1"/>
    <property type="match status" value="1"/>
</dbReference>
<dbReference type="GO" id="GO:0005524">
    <property type="term" value="F:ATP binding"/>
    <property type="evidence" value="ECO:0007669"/>
    <property type="project" value="InterPro"/>
</dbReference>
<name>A0A8J3IPA1_9CHLR</name>
<feature type="repeat" description="WD" evidence="3">
    <location>
        <begin position="457"/>
        <end position="488"/>
    </location>
</feature>
<dbReference type="Pfam" id="PF00069">
    <property type="entry name" value="Pkinase"/>
    <property type="match status" value="1"/>
</dbReference>
<dbReference type="GO" id="GO:0004672">
    <property type="term" value="F:protein kinase activity"/>
    <property type="evidence" value="ECO:0007669"/>
    <property type="project" value="InterPro"/>
</dbReference>
<dbReference type="InterPro" id="IPR057855">
    <property type="entry name" value="Beta-prop_WDR19_1st"/>
</dbReference>
<dbReference type="RefSeq" id="WP_220205300.1">
    <property type="nucleotide sequence ID" value="NZ_BNJK01000001.1"/>
</dbReference>
<comment type="caution">
    <text evidence="6">The sequence shown here is derived from an EMBL/GenBank/DDBJ whole genome shotgun (WGS) entry which is preliminary data.</text>
</comment>
<dbReference type="EMBL" id="BNJK01000001">
    <property type="protein sequence ID" value="GHO94572.1"/>
    <property type="molecule type" value="Genomic_DNA"/>
</dbReference>
<protein>
    <recommendedName>
        <fullName evidence="5">Protein kinase domain-containing protein</fullName>
    </recommendedName>
</protein>
<sequence length="724" mass="78285">MNNENNTQFVARRPATQTPIPPTPVGNQGKAQPLLQTGEKLGNYRLMRLLAQGGFADVYLGEHIHLGTEAAIKVLRTRLSSKDLLTFREEARIVARLHHSHIVTIFDFDVQNGIPFIVMDYAPNGTLRQRHPKESVLAPATIIPYLKQVADALQHGHDQQVIHRDVKPENMLIGRKNDILLSDFGIATMLQNAHPTINQKIIGTATYMSPEQFQGHAFPASDQYSLAVIAYEWLAGECPFTGSVSQIATQHMQDPPPSLCKRNPQISPALEQVVFQALAKYPAQRFASVAEFADAFADASPQQVLVLRGPGRSPRQQIAPANNDQTTFIPLGQAQQNHTQATPPQQQPGGGVSRRAVVIGLAGLTTVGIAGAAAWAVSQAGLFSPSANNQATTQTTRTPAPTPSPTTGKLLTTYAKHNDVVTTVAWMPGNSRIVASGSKDRTVHVWHANGGTDIHSYTGHDDVIDAVAWSPDGQFIASASEDNTVHVWTAQQDGLDFSYDHHSRDVRAVSWSRDGQLIASGSRDATVRLWNAQNGNDVGVFVRHTEQVWAVSWSPDGHYIASAGDDRTIRVWTPTTFINQNNGDGEEGNNKRNKNTSSQATIASLEGSSDSVRALAWSPNSTLLASSGADDIVRIWSLNGGSSPVVTYQKHSDTVLAIAWSPDGQKIASASADGTIRIWKANDGSDIYTYKGHNGNEVNTVAWSADGKYLASGGTDKTVQIWSA</sequence>
<dbReference type="InterPro" id="IPR000719">
    <property type="entry name" value="Prot_kinase_dom"/>
</dbReference>
<feature type="repeat" description="WD" evidence="3">
    <location>
        <begin position="541"/>
        <end position="572"/>
    </location>
</feature>
<dbReference type="InterPro" id="IPR001680">
    <property type="entry name" value="WD40_rpt"/>
</dbReference>
<evidence type="ECO:0000256" key="4">
    <source>
        <dbReference type="SAM" id="MobiDB-lite"/>
    </source>
</evidence>
<evidence type="ECO:0000256" key="2">
    <source>
        <dbReference type="ARBA" id="ARBA00022737"/>
    </source>
</evidence>
<dbReference type="PROSITE" id="PS50082">
    <property type="entry name" value="WD_REPEATS_2"/>
    <property type="match status" value="7"/>
</dbReference>
<dbReference type="Pfam" id="PF23389">
    <property type="entry name" value="Beta-prop_WDR19_1st"/>
    <property type="match status" value="1"/>
</dbReference>
<dbReference type="InterPro" id="IPR019775">
    <property type="entry name" value="WD40_repeat_CS"/>
</dbReference>
<evidence type="ECO:0000256" key="1">
    <source>
        <dbReference type="ARBA" id="ARBA00022574"/>
    </source>
</evidence>
<dbReference type="Proteomes" id="UP000597444">
    <property type="component" value="Unassembled WGS sequence"/>
</dbReference>
<organism evidence="6 7">
    <name type="scientific">Reticulibacter mediterranei</name>
    <dbReference type="NCBI Taxonomy" id="2778369"/>
    <lineage>
        <taxon>Bacteria</taxon>
        <taxon>Bacillati</taxon>
        <taxon>Chloroflexota</taxon>
        <taxon>Ktedonobacteria</taxon>
        <taxon>Ktedonobacterales</taxon>
        <taxon>Reticulibacteraceae</taxon>
        <taxon>Reticulibacter</taxon>
    </lineage>
</organism>
<keyword evidence="2" id="KW-0677">Repeat</keyword>
<evidence type="ECO:0000313" key="6">
    <source>
        <dbReference type="EMBL" id="GHO94572.1"/>
    </source>
</evidence>
<dbReference type="PRINTS" id="PR00320">
    <property type="entry name" value="GPROTEINBRPT"/>
</dbReference>
<dbReference type="SMART" id="SM00320">
    <property type="entry name" value="WD40"/>
    <property type="match status" value="7"/>
</dbReference>
<evidence type="ECO:0000259" key="5">
    <source>
        <dbReference type="PROSITE" id="PS50011"/>
    </source>
</evidence>
<dbReference type="SMART" id="SM00220">
    <property type="entry name" value="S_TKc"/>
    <property type="match status" value="1"/>
</dbReference>
<dbReference type="SUPFAM" id="SSF56112">
    <property type="entry name" value="Protein kinase-like (PK-like)"/>
    <property type="match status" value="1"/>
</dbReference>
<dbReference type="InterPro" id="IPR020472">
    <property type="entry name" value="WD40_PAC1"/>
</dbReference>
<dbReference type="PROSITE" id="PS50294">
    <property type="entry name" value="WD_REPEATS_REGION"/>
    <property type="match status" value="7"/>
</dbReference>
<dbReference type="SUPFAM" id="SSF50978">
    <property type="entry name" value="WD40 repeat-like"/>
    <property type="match status" value="1"/>
</dbReference>
<dbReference type="AlphaFoldDB" id="A0A8J3IPA1"/>
<proteinExistence type="predicted"/>
<dbReference type="PROSITE" id="PS50011">
    <property type="entry name" value="PROTEIN_KINASE_DOM"/>
    <property type="match status" value="1"/>
</dbReference>
<reference evidence="6" key="1">
    <citation type="submission" date="2020-10" db="EMBL/GenBank/DDBJ databases">
        <title>Taxonomic study of unclassified bacteria belonging to the class Ktedonobacteria.</title>
        <authorList>
            <person name="Yabe S."/>
            <person name="Wang C.M."/>
            <person name="Zheng Y."/>
            <person name="Sakai Y."/>
            <person name="Cavaletti L."/>
            <person name="Monciardini P."/>
            <person name="Donadio S."/>
        </authorList>
    </citation>
    <scope>NUCLEOTIDE SEQUENCE</scope>
    <source>
        <strain evidence="6">ID150040</strain>
    </source>
</reference>
<dbReference type="Gene3D" id="1.10.510.10">
    <property type="entry name" value="Transferase(Phosphotransferase) domain 1"/>
    <property type="match status" value="1"/>
</dbReference>
<dbReference type="CDD" id="cd00200">
    <property type="entry name" value="WD40"/>
    <property type="match status" value="1"/>
</dbReference>